<dbReference type="RefSeq" id="WP_345189809.1">
    <property type="nucleotide sequence ID" value="NZ_BAABJJ010000004.1"/>
</dbReference>
<keyword evidence="2" id="KW-1185">Reference proteome</keyword>
<organism evidence="1 2">
    <name type="scientific">Algibacter agarivorans</name>
    <dbReference type="NCBI Taxonomy" id="1109741"/>
    <lineage>
        <taxon>Bacteria</taxon>
        <taxon>Pseudomonadati</taxon>
        <taxon>Bacteroidota</taxon>
        <taxon>Flavobacteriia</taxon>
        <taxon>Flavobacteriales</taxon>
        <taxon>Flavobacteriaceae</taxon>
        <taxon>Algibacter</taxon>
    </lineage>
</organism>
<proteinExistence type="predicted"/>
<protein>
    <submittedName>
        <fullName evidence="1">Uncharacterized protein</fullName>
    </submittedName>
</protein>
<gene>
    <name evidence="1" type="ORF">GCM10023314_03450</name>
</gene>
<accession>A0ABP9GAH1</accession>
<sequence>MANTKNVVVKNGHLVLRVDKLNEPINGYTHSVGWVISKKHNLRLF</sequence>
<dbReference type="EMBL" id="BAABJJ010000004">
    <property type="protein sequence ID" value="GAA4934325.1"/>
    <property type="molecule type" value="Genomic_DNA"/>
</dbReference>
<comment type="caution">
    <text evidence="1">The sequence shown here is derived from an EMBL/GenBank/DDBJ whole genome shotgun (WGS) entry which is preliminary data.</text>
</comment>
<dbReference type="Proteomes" id="UP001501302">
    <property type="component" value="Unassembled WGS sequence"/>
</dbReference>
<evidence type="ECO:0000313" key="1">
    <source>
        <dbReference type="EMBL" id="GAA4934325.1"/>
    </source>
</evidence>
<reference evidence="2" key="1">
    <citation type="journal article" date="2019" name="Int. J. Syst. Evol. Microbiol.">
        <title>The Global Catalogue of Microorganisms (GCM) 10K type strain sequencing project: providing services to taxonomists for standard genome sequencing and annotation.</title>
        <authorList>
            <consortium name="The Broad Institute Genomics Platform"/>
            <consortium name="The Broad Institute Genome Sequencing Center for Infectious Disease"/>
            <person name="Wu L."/>
            <person name="Ma J."/>
        </authorList>
    </citation>
    <scope>NUCLEOTIDE SEQUENCE [LARGE SCALE GENOMIC DNA]</scope>
    <source>
        <strain evidence="2">JCM 18285</strain>
    </source>
</reference>
<evidence type="ECO:0000313" key="2">
    <source>
        <dbReference type="Proteomes" id="UP001501302"/>
    </source>
</evidence>
<name>A0ABP9GAH1_9FLAO</name>